<sequence>MTQNGRELGNKAESLQLRSSDLPEMPLQERAIAYFLYHYDLGSPYQNKTGDMGFIVLLKSDKEWEHYRLAFEACAMASFTNGTGGQPQYQSLTIEMYNKALIAMHGALQDPNVMYEDATLAAVLLLALFECLNPTTGEQNGWYNHVQGAIKLAQERSRKQTDTQIGYLLFRATRTLMVIYSLAALEDQKDKELWWSEDDQYTSTQQLCVEVASLGAEATAILGPSGHRDVVEVMLKRCQDHDQSCKTRWAELSESTQGLGLGSTGPCLLMLKNMLTCARILLNSIIIRCITWIYKVPNYQTSREYDDACSALGEIILHSAEVNEQQLCRDDMEQARSSFAALDVQLQPGWDSSACVINKWTKDNRNLYEEKPLVGLRPLAFIWSLKCLTVDQKTAVDTRLQSIVGIHGVLPLHPQDGL</sequence>
<dbReference type="Proteomes" id="UP000764110">
    <property type="component" value="Unassembled WGS sequence"/>
</dbReference>
<protein>
    <recommendedName>
        <fullName evidence="3">Negative acting factor</fullName>
    </recommendedName>
</protein>
<evidence type="ECO:0008006" key="3">
    <source>
        <dbReference type="Google" id="ProtNLM"/>
    </source>
</evidence>
<dbReference type="AlphaFoldDB" id="A0A9P8MI11"/>
<reference evidence="1 2" key="1">
    <citation type="submission" date="2020-07" db="EMBL/GenBank/DDBJ databases">
        <title>Metarhizium humberi genome.</title>
        <authorList>
            <person name="Lysoe E."/>
        </authorList>
    </citation>
    <scope>NUCLEOTIDE SEQUENCE [LARGE SCALE GENOMIC DNA]</scope>
    <source>
        <strain evidence="1 2">ESALQ1638</strain>
    </source>
</reference>
<dbReference type="InterPro" id="IPR053175">
    <property type="entry name" value="DHMBA_Reg_Transcription_Factor"/>
</dbReference>
<evidence type="ECO:0000313" key="1">
    <source>
        <dbReference type="EMBL" id="KAH0600718.1"/>
    </source>
</evidence>
<proteinExistence type="predicted"/>
<gene>
    <name evidence="1" type="ORF">MHUMG1_01717</name>
</gene>
<dbReference type="EMBL" id="JACEFI010000002">
    <property type="protein sequence ID" value="KAH0600718.1"/>
    <property type="molecule type" value="Genomic_DNA"/>
</dbReference>
<comment type="caution">
    <text evidence="1">The sequence shown here is derived from an EMBL/GenBank/DDBJ whole genome shotgun (WGS) entry which is preliminary data.</text>
</comment>
<keyword evidence="2" id="KW-1185">Reference proteome</keyword>
<dbReference type="PANTHER" id="PTHR38791">
    <property type="entry name" value="ZN(II)2CYS6 TRANSCRIPTION FACTOR (EUROFUNG)-RELATED-RELATED"/>
    <property type="match status" value="1"/>
</dbReference>
<evidence type="ECO:0000313" key="2">
    <source>
        <dbReference type="Proteomes" id="UP000764110"/>
    </source>
</evidence>
<name>A0A9P8MI11_9HYPO</name>
<dbReference type="PANTHER" id="PTHR38791:SF13">
    <property type="entry name" value="ZN(2)-C6 FUNGAL-TYPE DOMAIN-CONTAINING PROTEIN"/>
    <property type="match status" value="1"/>
</dbReference>
<organism evidence="1 2">
    <name type="scientific">Metarhizium humberi</name>
    <dbReference type="NCBI Taxonomy" id="2596975"/>
    <lineage>
        <taxon>Eukaryota</taxon>
        <taxon>Fungi</taxon>
        <taxon>Dikarya</taxon>
        <taxon>Ascomycota</taxon>
        <taxon>Pezizomycotina</taxon>
        <taxon>Sordariomycetes</taxon>
        <taxon>Hypocreomycetidae</taxon>
        <taxon>Hypocreales</taxon>
        <taxon>Clavicipitaceae</taxon>
        <taxon>Metarhizium</taxon>
    </lineage>
</organism>
<accession>A0A9P8MI11</accession>